<dbReference type="AlphaFoldDB" id="A0A507CEG6"/>
<dbReference type="PROSITE" id="PS50067">
    <property type="entry name" value="KINESIN_MOTOR_2"/>
    <property type="match status" value="1"/>
</dbReference>
<dbReference type="GO" id="GO:0003777">
    <property type="term" value="F:microtubule motor activity"/>
    <property type="evidence" value="ECO:0007669"/>
    <property type="project" value="InterPro"/>
</dbReference>
<evidence type="ECO:0000313" key="11">
    <source>
        <dbReference type="EMBL" id="TPX37569.1"/>
    </source>
</evidence>
<evidence type="ECO:0000256" key="4">
    <source>
        <dbReference type="ARBA" id="ARBA00022840"/>
    </source>
</evidence>
<dbReference type="RefSeq" id="XP_031027480.1">
    <property type="nucleotide sequence ID" value="XM_031166602.1"/>
</dbReference>
<protein>
    <recommendedName>
        <fullName evidence="7">Kinesin-like protein</fullName>
    </recommendedName>
</protein>
<dbReference type="InterPro" id="IPR019821">
    <property type="entry name" value="Kinesin_motor_CS"/>
</dbReference>
<dbReference type="GO" id="GO:0005737">
    <property type="term" value="C:cytoplasm"/>
    <property type="evidence" value="ECO:0007669"/>
    <property type="project" value="UniProtKB-SubCell"/>
</dbReference>
<evidence type="ECO:0000256" key="3">
    <source>
        <dbReference type="ARBA" id="ARBA00022741"/>
    </source>
</evidence>
<keyword evidence="2" id="KW-0963">Cytoplasm</keyword>
<dbReference type="Pfam" id="PF00225">
    <property type="entry name" value="Kinesin"/>
    <property type="match status" value="1"/>
</dbReference>
<dbReference type="PRINTS" id="PR00380">
    <property type="entry name" value="KINESINHEAVY"/>
</dbReference>
<evidence type="ECO:0000259" key="10">
    <source>
        <dbReference type="PROSITE" id="PS50067"/>
    </source>
</evidence>
<comment type="similarity">
    <text evidence="6 7">Belongs to the TRAFAC class myosin-kinesin ATPase superfamily. Kinesin family.</text>
</comment>
<keyword evidence="4 6" id="KW-0067">ATP-binding</keyword>
<feature type="domain" description="Kinesin motor" evidence="10">
    <location>
        <begin position="24"/>
        <end position="340"/>
    </location>
</feature>
<feature type="coiled-coil region" evidence="8">
    <location>
        <begin position="355"/>
        <end position="424"/>
    </location>
</feature>
<dbReference type="GO" id="GO:0005874">
    <property type="term" value="C:microtubule"/>
    <property type="evidence" value="ECO:0007669"/>
    <property type="project" value="UniProtKB-KW"/>
</dbReference>
<comment type="caution">
    <text evidence="11">The sequence shown here is derived from an EMBL/GenBank/DDBJ whole genome shotgun (WGS) entry which is preliminary data.</text>
</comment>
<dbReference type="InterPro" id="IPR027640">
    <property type="entry name" value="Kinesin-like_fam"/>
</dbReference>
<evidence type="ECO:0000256" key="7">
    <source>
        <dbReference type="RuleBase" id="RU000394"/>
    </source>
</evidence>
<dbReference type="GO" id="GO:0007052">
    <property type="term" value="P:mitotic spindle organization"/>
    <property type="evidence" value="ECO:0007669"/>
    <property type="project" value="TreeGrafter"/>
</dbReference>
<feature type="region of interest" description="Disordered" evidence="9">
    <location>
        <begin position="593"/>
        <end position="615"/>
    </location>
</feature>
<dbReference type="InterPro" id="IPR001752">
    <property type="entry name" value="Kinesin_motor_dom"/>
</dbReference>
<dbReference type="GO" id="GO:0005875">
    <property type="term" value="C:microtubule associated complex"/>
    <property type="evidence" value="ECO:0007669"/>
    <property type="project" value="TreeGrafter"/>
</dbReference>
<evidence type="ECO:0000256" key="9">
    <source>
        <dbReference type="SAM" id="MobiDB-lite"/>
    </source>
</evidence>
<dbReference type="GO" id="GO:0008017">
    <property type="term" value="F:microtubule binding"/>
    <property type="evidence" value="ECO:0007669"/>
    <property type="project" value="InterPro"/>
</dbReference>
<dbReference type="GO" id="GO:0007018">
    <property type="term" value="P:microtubule-based movement"/>
    <property type="evidence" value="ECO:0007669"/>
    <property type="project" value="InterPro"/>
</dbReference>
<dbReference type="GO" id="GO:0051231">
    <property type="term" value="P:spindle elongation"/>
    <property type="evidence" value="ECO:0007669"/>
    <property type="project" value="TreeGrafter"/>
</dbReference>
<dbReference type="Gene3D" id="3.40.850.10">
    <property type="entry name" value="Kinesin motor domain"/>
    <property type="match status" value="1"/>
</dbReference>
<dbReference type="GO" id="GO:0005524">
    <property type="term" value="F:ATP binding"/>
    <property type="evidence" value="ECO:0007669"/>
    <property type="project" value="UniProtKB-UniRule"/>
</dbReference>
<keyword evidence="5 8" id="KW-0175">Coiled coil</keyword>
<dbReference type="GeneID" id="42001899"/>
<gene>
    <name evidence="11" type="ORF">SmJEL517_g00673</name>
</gene>
<dbReference type="STRING" id="1806994.A0A507CEG6"/>
<evidence type="ECO:0000256" key="5">
    <source>
        <dbReference type="ARBA" id="ARBA00023054"/>
    </source>
</evidence>
<keyword evidence="12" id="KW-1185">Reference proteome</keyword>
<dbReference type="InterPro" id="IPR027417">
    <property type="entry name" value="P-loop_NTPase"/>
</dbReference>
<dbReference type="PANTHER" id="PTHR47969">
    <property type="entry name" value="CHROMOSOME-ASSOCIATED KINESIN KIF4A-RELATED"/>
    <property type="match status" value="1"/>
</dbReference>
<dbReference type="PROSITE" id="PS00411">
    <property type="entry name" value="KINESIN_MOTOR_1"/>
    <property type="match status" value="1"/>
</dbReference>
<feature type="compositionally biased region" description="Polar residues" evidence="9">
    <location>
        <begin position="593"/>
        <end position="614"/>
    </location>
</feature>
<organism evidence="11 12">
    <name type="scientific">Synchytrium microbalum</name>
    <dbReference type="NCBI Taxonomy" id="1806994"/>
    <lineage>
        <taxon>Eukaryota</taxon>
        <taxon>Fungi</taxon>
        <taxon>Fungi incertae sedis</taxon>
        <taxon>Chytridiomycota</taxon>
        <taxon>Chytridiomycota incertae sedis</taxon>
        <taxon>Chytridiomycetes</taxon>
        <taxon>Synchytriales</taxon>
        <taxon>Synchytriaceae</taxon>
        <taxon>Synchytrium</taxon>
    </lineage>
</organism>
<reference evidence="11 12" key="1">
    <citation type="journal article" date="2019" name="Sci. Rep.">
        <title>Comparative genomics of chytrid fungi reveal insights into the obligate biotrophic and pathogenic lifestyle of Synchytrium endobioticum.</title>
        <authorList>
            <person name="van de Vossenberg B.T.L.H."/>
            <person name="Warris S."/>
            <person name="Nguyen H.D.T."/>
            <person name="van Gent-Pelzer M.P.E."/>
            <person name="Joly D.L."/>
            <person name="van de Geest H.C."/>
            <person name="Bonants P.J.M."/>
            <person name="Smith D.S."/>
            <person name="Levesque C.A."/>
            <person name="van der Lee T.A.J."/>
        </authorList>
    </citation>
    <scope>NUCLEOTIDE SEQUENCE [LARGE SCALE GENOMIC DNA]</scope>
    <source>
        <strain evidence="11 12">JEL517</strain>
    </source>
</reference>
<evidence type="ECO:0000256" key="2">
    <source>
        <dbReference type="ARBA" id="ARBA00022490"/>
    </source>
</evidence>
<evidence type="ECO:0000313" key="12">
    <source>
        <dbReference type="Proteomes" id="UP000319731"/>
    </source>
</evidence>
<dbReference type="InterPro" id="IPR036961">
    <property type="entry name" value="Kinesin_motor_dom_sf"/>
</dbReference>
<dbReference type="PANTHER" id="PTHR47969:SF15">
    <property type="entry name" value="CHROMOSOME-ASSOCIATED KINESIN KIF4A-RELATED"/>
    <property type="match status" value="1"/>
</dbReference>
<dbReference type="OrthoDB" id="2160625at2759"/>
<feature type="binding site" evidence="6">
    <location>
        <begin position="101"/>
        <end position="108"/>
    </location>
    <ligand>
        <name>ATP</name>
        <dbReference type="ChEBI" id="CHEBI:30616"/>
    </ligand>
</feature>
<comment type="subcellular location">
    <subcellularLocation>
        <location evidence="1">Cytoplasm</location>
    </subcellularLocation>
</comment>
<dbReference type="EMBL" id="QEAO01000002">
    <property type="protein sequence ID" value="TPX37569.1"/>
    <property type="molecule type" value="Genomic_DNA"/>
</dbReference>
<accession>A0A507CEG6</accession>
<keyword evidence="3 6" id="KW-0547">Nucleotide-binding</keyword>
<keyword evidence="6 7" id="KW-0505">Motor protein</keyword>
<dbReference type="Proteomes" id="UP000319731">
    <property type="component" value="Unassembled WGS sequence"/>
</dbReference>
<feature type="region of interest" description="Disordered" evidence="9">
    <location>
        <begin position="642"/>
        <end position="676"/>
    </location>
</feature>
<evidence type="ECO:0000256" key="1">
    <source>
        <dbReference type="ARBA" id="ARBA00004496"/>
    </source>
</evidence>
<proteinExistence type="inferred from homology"/>
<dbReference type="SMART" id="SM00129">
    <property type="entry name" value="KISc"/>
    <property type="match status" value="1"/>
</dbReference>
<keyword evidence="7" id="KW-0493">Microtubule</keyword>
<evidence type="ECO:0000256" key="6">
    <source>
        <dbReference type="PROSITE-ProRule" id="PRU00283"/>
    </source>
</evidence>
<name>A0A507CEG6_9FUNG</name>
<sequence>MEGTDETIRGKCYLLHQHVAVVFALFIAVRIRPPNGSEVPSSTAFECDRDGRQAIIAGDKRWEFDHVFPQECNQQAVFDEAVSKVVESALCGFSGTIFAYGATSSGKTHTILGADLPSEDDPTTALSERAGILPRICNMLFDELKGSDAIIQMSYLEIYNEEMMDLMAPQTASRESLRIHSNAEGSGVKVLGLSAQDFHNSTDLLKTIIRCAEARKTSETLLNQRSSRSHTICMLDIKEKLANRQDYLCRGRLTIVDLAGSENIERSGVVGGSIKEAGNINVSLLALGRQVVPYRDSKLTRLLQDSIGGQARTLMVATLSPLTDFESYNTLTYASSVRKIRNRPVVDSEYIRAVMSQNEAEMASLQQKLESLTRQVDTYQHLQPKLAEMRAANASNKLVMQEWKAKIEQQCQAIAQEKQDMLNKIHHEISTLGEITKDALTELGQSIETTTVANSEAAVESIHTSSASHVETFTRQLSELTFKFAQEQSDLIQKHFERQSNILVAAVSEQSKIAVRQIKSTTDTATTASKKETSARVTAILASIDQVQTRLEEKIEHSFTAFLARMEGLQREEVKLKLVDTSLLENPLLWQSPTRTTKTLPPPSRSASKPTTPRSVVRTLQYPAKTPSRLAIHAGALREDLGGMVGSASESPSKTVGKRKEAIEAPQSSRAQKRMC</sequence>
<evidence type="ECO:0000256" key="8">
    <source>
        <dbReference type="SAM" id="Coils"/>
    </source>
</evidence>
<dbReference type="SUPFAM" id="SSF52540">
    <property type="entry name" value="P-loop containing nucleoside triphosphate hydrolases"/>
    <property type="match status" value="1"/>
</dbReference>